<dbReference type="KEGG" id="fox:FOXG_19745"/>
<evidence type="ECO:0000256" key="1">
    <source>
        <dbReference type="SAM" id="MobiDB-lite"/>
    </source>
</evidence>
<dbReference type="VEuPathDB" id="FungiDB:FOXG_19745"/>
<evidence type="ECO:0000313" key="4">
    <source>
        <dbReference type="Proteomes" id="UP000009097"/>
    </source>
</evidence>
<proteinExistence type="predicted"/>
<gene>
    <name evidence="3" type="ORF">FOXG_19745</name>
</gene>
<reference evidence="3" key="2">
    <citation type="journal article" date="2010" name="Nature">
        <title>Comparative genomics reveals mobile pathogenicity chromosomes in Fusarium.</title>
        <authorList>
            <person name="Ma L.J."/>
            <person name="van der Does H.C."/>
            <person name="Borkovich K.A."/>
            <person name="Coleman J.J."/>
            <person name="Daboussi M.J."/>
            <person name="Di Pietro A."/>
            <person name="Dufresne M."/>
            <person name="Freitag M."/>
            <person name="Grabherr M."/>
            <person name="Henrissat B."/>
            <person name="Houterman P.M."/>
            <person name="Kang S."/>
            <person name="Shim W.B."/>
            <person name="Woloshuk C."/>
            <person name="Xie X."/>
            <person name="Xu J.R."/>
            <person name="Antoniw J."/>
            <person name="Baker S.E."/>
            <person name="Bluhm B.H."/>
            <person name="Breakspear A."/>
            <person name="Brown D.W."/>
            <person name="Butchko R.A."/>
            <person name="Chapman S."/>
            <person name="Coulson R."/>
            <person name="Coutinho P.M."/>
            <person name="Danchin E.G."/>
            <person name="Diener A."/>
            <person name="Gale L.R."/>
            <person name="Gardiner D.M."/>
            <person name="Goff S."/>
            <person name="Hammond-Kosack K.E."/>
            <person name="Hilburn K."/>
            <person name="Hua-Van A."/>
            <person name="Jonkers W."/>
            <person name="Kazan K."/>
            <person name="Kodira C.D."/>
            <person name="Koehrsen M."/>
            <person name="Kumar L."/>
            <person name="Lee Y.H."/>
            <person name="Li L."/>
            <person name="Manners J.M."/>
            <person name="Miranda-Saavedra D."/>
            <person name="Mukherjee M."/>
            <person name="Park G."/>
            <person name="Park J."/>
            <person name="Park S.Y."/>
            <person name="Proctor R.H."/>
            <person name="Regev A."/>
            <person name="Ruiz-Roldan M.C."/>
            <person name="Sain D."/>
            <person name="Sakthikumar S."/>
            <person name="Sykes S."/>
            <person name="Schwartz D.C."/>
            <person name="Turgeon B.G."/>
            <person name="Wapinski I."/>
            <person name="Yoder O."/>
            <person name="Young S."/>
            <person name="Zeng Q."/>
            <person name="Zhou S."/>
            <person name="Galagan J."/>
            <person name="Cuomo C.A."/>
            <person name="Kistler H.C."/>
            <person name="Rep M."/>
        </authorList>
    </citation>
    <scope>NUCLEOTIDE SEQUENCE [LARGE SCALE GENOMIC DNA]</scope>
    <source>
        <strain evidence="3">4287</strain>
    </source>
</reference>
<keyword evidence="2" id="KW-0812">Transmembrane</keyword>
<feature type="region of interest" description="Disordered" evidence="1">
    <location>
        <begin position="93"/>
        <end position="117"/>
    </location>
</feature>
<accession>A0A0J9V550</accession>
<feature type="transmembrane region" description="Helical" evidence="2">
    <location>
        <begin position="51"/>
        <end position="78"/>
    </location>
</feature>
<feature type="compositionally biased region" description="Basic and acidic residues" evidence="1">
    <location>
        <begin position="99"/>
        <end position="117"/>
    </location>
</feature>
<dbReference type="RefSeq" id="XP_018244689.1">
    <property type="nucleotide sequence ID" value="XM_018400010.1"/>
</dbReference>
<keyword evidence="2" id="KW-0472">Membrane</keyword>
<evidence type="ECO:0000313" key="3">
    <source>
        <dbReference type="EMBL" id="KNB06644.1"/>
    </source>
</evidence>
<protein>
    <submittedName>
        <fullName evidence="3">Uncharacterized protein</fullName>
    </submittedName>
</protein>
<sequence length="227" mass="25904">MASETSSVPRIPSSAPDFIDNERFFTREKAKPRTLYVCLYYNGSSTRAWRLFFFLFIFLFILVFFFFLGLVVIFVLVISHLLTRAALNNAGNDAGPDTTVDHTSEEKQGRQQGHPTRERTTQLLEFSGWEGINALQKLHHFAVWIGSSPIYSDNWREAVGRSLEIENATRWSSWYKVISVALDKKAQIVQFMVDHDKDIGSAHLSGADWDILSKTHTFSSSPLPRQL</sequence>
<dbReference type="GeneID" id="28960451"/>
<evidence type="ECO:0000256" key="2">
    <source>
        <dbReference type="SAM" id="Phobius"/>
    </source>
</evidence>
<dbReference type="EMBL" id="DS231704">
    <property type="protein sequence ID" value="KNB06644.1"/>
    <property type="molecule type" value="Genomic_DNA"/>
</dbReference>
<reference evidence="3" key="1">
    <citation type="submission" date="2007-04" db="EMBL/GenBank/DDBJ databases">
        <authorList>
            <consortium name="The Broad Institute Genome Sequencing Platform"/>
            <person name="Birren B."/>
            <person name="Lander E."/>
            <person name="Galagan J."/>
            <person name="Nusbaum C."/>
            <person name="Devon K."/>
            <person name="Ma L.-J."/>
            <person name="Jaffe D."/>
            <person name="Butler J."/>
            <person name="Alvarez P."/>
            <person name="Gnerre S."/>
            <person name="Grabherr M."/>
            <person name="Kleber M."/>
            <person name="Mauceli E."/>
            <person name="Brockman W."/>
            <person name="MacCallum I.A."/>
            <person name="Young S."/>
            <person name="LaButti K."/>
            <person name="DeCaprio D."/>
            <person name="Crawford M."/>
            <person name="Koehrsen M."/>
            <person name="Engels R."/>
            <person name="Montgomery P."/>
            <person name="Pearson M."/>
            <person name="Howarth C."/>
            <person name="Larson L."/>
            <person name="White J."/>
            <person name="O'Leary S."/>
            <person name="Kodira C."/>
            <person name="Zeng Q."/>
            <person name="Yandava C."/>
            <person name="Alvarado L."/>
            <person name="Kistler C."/>
            <person name="Shim W.-B."/>
            <person name="Kang S."/>
            <person name="Woloshuk C."/>
        </authorList>
    </citation>
    <scope>NUCLEOTIDE SEQUENCE</scope>
    <source>
        <strain evidence="3">4287</strain>
    </source>
</reference>
<keyword evidence="2" id="KW-1133">Transmembrane helix</keyword>
<organism evidence="3 4">
    <name type="scientific">Fusarium oxysporum f. sp. lycopersici (strain 4287 / CBS 123668 / FGSC 9935 / NRRL 34936)</name>
    <name type="common">Fusarium vascular wilt of tomato</name>
    <dbReference type="NCBI Taxonomy" id="426428"/>
    <lineage>
        <taxon>Eukaryota</taxon>
        <taxon>Fungi</taxon>
        <taxon>Dikarya</taxon>
        <taxon>Ascomycota</taxon>
        <taxon>Pezizomycotina</taxon>
        <taxon>Sordariomycetes</taxon>
        <taxon>Hypocreomycetidae</taxon>
        <taxon>Hypocreales</taxon>
        <taxon>Nectriaceae</taxon>
        <taxon>Fusarium</taxon>
        <taxon>Fusarium oxysporum species complex</taxon>
    </lineage>
</organism>
<name>A0A0J9V550_FUSO4</name>
<dbReference type="AlphaFoldDB" id="A0A0J9V550"/>
<dbReference type="Proteomes" id="UP000009097">
    <property type="component" value="Unassembled WGS sequence"/>
</dbReference>